<name>A0A225W098_9STRA</name>
<keyword evidence="2" id="KW-0347">Helicase</keyword>
<dbReference type="AlphaFoldDB" id="A0A225W098"/>
<organism evidence="2 3">
    <name type="scientific">Phytophthora megakarya</name>
    <dbReference type="NCBI Taxonomy" id="4795"/>
    <lineage>
        <taxon>Eukaryota</taxon>
        <taxon>Sar</taxon>
        <taxon>Stramenopiles</taxon>
        <taxon>Oomycota</taxon>
        <taxon>Peronosporomycetes</taxon>
        <taxon>Peronosporales</taxon>
        <taxon>Peronosporaceae</taxon>
        <taxon>Phytophthora</taxon>
    </lineage>
</organism>
<keyword evidence="2" id="KW-0378">Hydrolase</keyword>
<dbReference type="GO" id="GO:0004386">
    <property type="term" value="F:helicase activity"/>
    <property type="evidence" value="ECO:0007669"/>
    <property type="project" value="UniProtKB-KW"/>
</dbReference>
<keyword evidence="2" id="KW-0547">Nucleotide-binding</keyword>
<comment type="caution">
    <text evidence="2">The sequence shown here is derived from an EMBL/GenBank/DDBJ whole genome shotgun (WGS) entry which is preliminary data.</text>
</comment>
<keyword evidence="3" id="KW-1185">Reference proteome</keyword>
<feature type="compositionally biased region" description="Basic and acidic residues" evidence="1">
    <location>
        <begin position="197"/>
        <end position="211"/>
    </location>
</feature>
<protein>
    <submittedName>
        <fullName evidence="2">Helitron helicase</fullName>
    </submittedName>
</protein>
<sequence>MNKRSAYPPSGVPEVGSIVDDTNETLVAGGTDSPSTEALVGEGLVAQIRELDICLLATNREQYVTRRVNLSEDHRSAELEKDRLRHINRRAQYTEEDWEAEGKRTHARRLWVRLGYGLTNSKDFNKSRVSGPDVEDDQHVLPALEQCDKCRAWQWPATSTRAIPYVLRDFYKDPQFRQMTRAYNSVFGMVSAGASDGKGHTGPVREDRFSR</sequence>
<evidence type="ECO:0000313" key="3">
    <source>
        <dbReference type="Proteomes" id="UP000198211"/>
    </source>
</evidence>
<feature type="region of interest" description="Disordered" evidence="1">
    <location>
        <begin position="192"/>
        <end position="211"/>
    </location>
</feature>
<evidence type="ECO:0000313" key="2">
    <source>
        <dbReference type="EMBL" id="OWZ11012.1"/>
    </source>
</evidence>
<gene>
    <name evidence="2" type="ORF">PHMEG_00016023</name>
</gene>
<dbReference type="EMBL" id="NBNE01002251">
    <property type="protein sequence ID" value="OWZ11012.1"/>
    <property type="molecule type" value="Genomic_DNA"/>
</dbReference>
<proteinExistence type="predicted"/>
<evidence type="ECO:0000256" key="1">
    <source>
        <dbReference type="SAM" id="MobiDB-lite"/>
    </source>
</evidence>
<accession>A0A225W098</accession>
<dbReference type="Proteomes" id="UP000198211">
    <property type="component" value="Unassembled WGS sequence"/>
</dbReference>
<keyword evidence="2" id="KW-0067">ATP-binding</keyword>
<reference evidence="3" key="1">
    <citation type="submission" date="2017-03" db="EMBL/GenBank/DDBJ databases">
        <title>Phytopthora megakarya and P. palmivora, two closely related causual agents of cacao black pod achieved similar genome size and gene model numbers by different mechanisms.</title>
        <authorList>
            <person name="Ali S."/>
            <person name="Shao J."/>
            <person name="Larry D.J."/>
            <person name="Kronmiller B."/>
            <person name="Shen D."/>
            <person name="Strem M.D."/>
            <person name="Melnick R.L."/>
            <person name="Guiltinan M.J."/>
            <person name="Tyler B.M."/>
            <person name="Meinhardt L.W."/>
            <person name="Bailey B.A."/>
        </authorList>
    </citation>
    <scope>NUCLEOTIDE SEQUENCE [LARGE SCALE GENOMIC DNA]</scope>
    <source>
        <strain evidence="3">zdho120</strain>
    </source>
</reference>